<organism evidence="2 3">
    <name type="scientific">Sanghuangporus baumii</name>
    <name type="common">Phellinus baumii</name>
    <dbReference type="NCBI Taxonomy" id="108892"/>
    <lineage>
        <taxon>Eukaryota</taxon>
        <taxon>Fungi</taxon>
        <taxon>Dikarya</taxon>
        <taxon>Basidiomycota</taxon>
        <taxon>Agaricomycotina</taxon>
        <taxon>Agaricomycetes</taxon>
        <taxon>Hymenochaetales</taxon>
        <taxon>Hymenochaetaceae</taxon>
        <taxon>Sanghuangporus</taxon>
    </lineage>
</organism>
<comment type="caution">
    <text evidence="2">The sequence shown here is derived from an EMBL/GenBank/DDBJ whole genome shotgun (WGS) entry which is preliminary data.</text>
</comment>
<evidence type="ECO:0000313" key="3">
    <source>
        <dbReference type="Proteomes" id="UP000757232"/>
    </source>
</evidence>
<reference evidence="2" key="1">
    <citation type="submission" date="2016-06" db="EMBL/GenBank/DDBJ databases">
        <title>Draft Genome sequence of the fungus Inonotus baumii.</title>
        <authorList>
            <person name="Zhu H."/>
            <person name="Lin W."/>
        </authorList>
    </citation>
    <scope>NUCLEOTIDE SEQUENCE</scope>
    <source>
        <strain evidence="2">821</strain>
    </source>
</reference>
<evidence type="ECO:0000313" key="2">
    <source>
        <dbReference type="EMBL" id="OCB89419.1"/>
    </source>
</evidence>
<feature type="compositionally biased region" description="Polar residues" evidence="1">
    <location>
        <begin position="325"/>
        <end position="341"/>
    </location>
</feature>
<feature type="compositionally biased region" description="Basic and acidic residues" evidence="1">
    <location>
        <begin position="530"/>
        <end position="560"/>
    </location>
</feature>
<dbReference type="EMBL" id="LNZH02000156">
    <property type="protein sequence ID" value="OCB89419.1"/>
    <property type="molecule type" value="Genomic_DNA"/>
</dbReference>
<feature type="compositionally biased region" description="Polar residues" evidence="1">
    <location>
        <begin position="244"/>
        <end position="260"/>
    </location>
</feature>
<accession>A0A9Q5ND56</accession>
<feature type="compositionally biased region" description="Polar residues" evidence="1">
    <location>
        <begin position="21"/>
        <end position="30"/>
    </location>
</feature>
<feature type="compositionally biased region" description="Pro residues" evidence="1">
    <location>
        <begin position="35"/>
        <end position="46"/>
    </location>
</feature>
<feature type="region of interest" description="Disordered" evidence="1">
    <location>
        <begin position="745"/>
        <end position="837"/>
    </location>
</feature>
<keyword evidence="3" id="KW-1185">Reference proteome</keyword>
<feature type="compositionally biased region" description="Basic and acidic residues" evidence="1">
    <location>
        <begin position="818"/>
        <end position="827"/>
    </location>
</feature>
<feature type="compositionally biased region" description="Polar residues" evidence="1">
    <location>
        <begin position="746"/>
        <end position="778"/>
    </location>
</feature>
<feature type="region of interest" description="Disordered" evidence="1">
    <location>
        <begin position="1"/>
        <end position="61"/>
    </location>
</feature>
<name>A0A9Q5ND56_SANBA</name>
<proteinExistence type="predicted"/>
<feature type="compositionally biased region" description="Basic residues" evidence="1">
    <location>
        <begin position="48"/>
        <end position="57"/>
    </location>
</feature>
<dbReference type="AlphaFoldDB" id="A0A9Q5ND56"/>
<sequence>MAATASSSMLNAPNPAPYTFSAPSSPQINTRLRPPGTPGAPAPTFKPPAHKHAHHLHSIPPREKSTRTLILDYLLWVHARTRLQQARAELGMTVNGDALLDIGESPMSVGIGMDIDKEPAVLSSIDQDGMSDGEDVLNIKFGATSQERNERSPAEDQHEAAQNLQLAHALRLRADGVEKVLIAMLDQPPEVQPPYSDEDAPRTPPAIHGVGEHFFPNGVRFRLALSTLVNDLFARDMPTPLAPRTSNTPAFQARTSQTPLGTPLVGPVSNASRPAPSSITLPSPALKARRDDDILDNGLPTCLLPVASISSFSITSDRPVAGATSLPSFSSFTRSNTSPTSDRLPPIISAEGSSGPQQSSPPGPRRAAGRVLSLYEAGTDPATANSPPSLRCPRHLHHRCQICAPAQVTALSAGIGPSVYSTGASPASPNQTRSAIIMGSNGKNKLPGGAPMATGLASWKNGAGIGAGLVGPGIEGTVLRRRTISHHATSHPSAKDVGLCSQGGKLAELIPRFLRLSALVAVELGREAKEKEDESIRLGEKRPASSAGREPEEERDREDDVASTTSSSHPKQPSVLKSYETSPYLFSLSFRPTREWYGILAGLLTRAVLEGYLSRGWKGPLGMECLLGVGLGLGPFMPGVKEPDDDEFVHLDPDECPSLADAAKILFPYLCRQVKASDGPEAAYELEMLQRISEFLTIPSSTPDLSTHFEDLAYKFPSEPVERAAVRFCEAVARWRGLPELANFRKPSQTMSQETAPPSTPTMSIDFPVQSTSAGSQTAPPPKKPTIEKYFTKGLPLLPTLMNKRRRSNASKPPSSESRQRRPHFEISDDWTGPYGV</sequence>
<protein>
    <submittedName>
        <fullName evidence="2">Uncharacterized protein</fullName>
    </submittedName>
</protein>
<gene>
    <name evidence="2" type="ORF">A7U60_g3395</name>
</gene>
<dbReference type="OrthoDB" id="2534923at2759"/>
<feature type="region of interest" description="Disordered" evidence="1">
    <location>
        <begin position="240"/>
        <end position="261"/>
    </location>
</feature>
<dbReference type="Proteomes" id="UP000757232">
    <property type="component" value="Unassembled WGS sequence"/>
</dbReference>
<evidence type="ECO:0000256" key="1">
    <source>
        <dbReference type="SAM" id="MobiDB-lite"/>
    </source>
</evidence>
<feature type="compositionally biased region" description="Polar residues" evidence="1">
    <location>
        <begin position="1"/>
        <end position="11"/>
    </location>
</feature>
<feature type="region of interest" description="Disordered" evidence="1">
    <location>
        <begin position="324"/>
        <end position="367"/>
    </location>
</feature>
<feature type="region of interest" description="Disordered" evidence="1">
    <location>
        <begin position="530"/>
        <end position="575"/>
    </location>
</feature>
<feature type="compositionally biased region" description="Polar residues" evidence="1">
    <location>
        <begin position="562"/>
        <end position="571"/>
    </location>
</feature>